<evidence type="ECO:0000313" key="5">
    <source>
        <dbReference type="EMBL" id="QCQ22714.1"/>
    </source>
</evidence>
<sequence>MNERPVRIRHTPHTPVVQEVTMIGITAYGAHIPRYRLERKRIAQAMSWINLATLGLAAGEKAVANVDEDAVTLAVAAARNALTTAPDLSPTQLFVASTTLPYLERQNSAIAAAALNLAPETETADVTGSFRSGTTALIQALRSLENGGSGGALIAAADARTAKPGSAEEHVAADAGAAVAVGTEDLLAVFRGALSLTADFPDRMRDCSQRFSRTWEERWIRDEGYLKIIPRALAAFFEKQGTDAQAYQKIAYPCPFPREHAAIAKALNIDPQRVVDPLTAAVGDTGSAHPLLLLVHALEQAEPGDNLLVVGFGSGVDVLHFQATDRIRDRRPALPLSRQIERKALLSNYEKALAFRNVLPVETGLRGEFQAESPRSVMWRHRSTIFGLVGSRCRHCGTPQYPPQRVCAVPDCNAVDAMDPYPFASRTGRIVSYTADHLAFSYDPPQIYGIVDFDGGGRMMLDFTDCSLEDLQVGMAVSLAFRRKYLDKERGIHVYFWKAVPTVS</sequence>
<dbReference type="Proteomes" id="UP000298602">
    <property type="component" value="Chromosome"/>
</dbReference>
<keyword evidence="1" id="KW-0808">Transferase</keyword>
<feature type="domain" description="Beta-ketoacyl-[acyl-carrier-protein] synthase III C-terminal" evidence="3">
    <location>
        <begin position="260"/>
        <end position="316"/>
    </location>
</feature>
<dbReference type="InterPro" id="IPR016039">
    <property type="entry name" value="Thiolase-like"/>
</dbReference>
<name>A0A4P8L4F0_9BACT</name>
<dbReference type="GO" id="GO:0016746">
    <property type="term" value="F:acyltransferase activity"/>
    <property type="evidence" value="ECO:0007669"/>
    <property type="project" value="InterPro"/>
</dbReference>
<dbReference type="Pfam" id="PF12172">
    <property type="entry name" value="zf-ChsH2"/>
    <property type="match status" value="1"/>
</dbReference>
<feature type="domain" description="ChsH2 C-terminal OB-fold" evidence="2">
    <location>
        <begin position="424"/>
        <end position="482"/>
    </location>
</feature>
<protein>
    <submittedName>
        <fullName evidence="5">Hydroxymethylglutaryl-CoA synthase family protein</fullName>
    </submittedName>
</protein>
<dbReference type="EMBL" id="CP040098">
    <property type="protein sequence ID" value="QCQ22714.1"/>
    <property type="molecule type" value="Genomic_DNA"/>
</dbReference>
<dbReference type="InterPro" id="IPR022002">
    <property type="entry name" value="ChsH2_Znr"/>
</dbReference>
<reference evidence="5 6" key="2">
    <citation type="submission" date="2019-05" db="EMBL/GenBank/DDBJ databases">
        <authorList>
            <person name="Suflita J.M."/>
            <person name="Marks C.R."/>
        </authorList>
    </citation>
    <scope>NUCLEOTIDE SEQUENCE [LARGE SCALE GENOMIC DNA]</scope>
    <source>
        <strain evidence="5 6">ALDC</strain>
    </source>
</reference>
<evidence type="ECO:0000259" key="2">
    <source>
        <dbReference type="Pfam" id="PF01796"/>
    </source>
</evidence>
<dbReference type="Pfam" id="PF01796">
    <property type="entry name" value="OB_ChsH2_C"/>
    <property type="match status" value="1"/>
</dbReference>
<reference evidence="5 6" key="1">
    <citation type="submission" date="2019-05" db="EMBL/GenBank/DDBJ databases">
        <title>The Complete Genome Sequence of the n-alkane-degrading Desulfoglaeba alkanexedens ALDC reveals multiple alkylsuccinate synthase gene clusters.</title>
        <authorList>
            <person name="Callaghan A.V."/>
            <person name="Davidova I.A."/>
            <person name="Duncan K.E."/>
            <person name="Morris B."/>
            <person name="McInerney M.J."/>
        </authorList>
    </citation>
    <scope>NUCLEOTIDE SEQUENCE [LARGE SCALE GENOMIC DNA]</scope>
    <source>
        <strain evidence="5 6">ALDC</strain>
    </source>
</reference>
<evidence type="ECO:0000259" key="3">
    <source>
        <dbReference type="Pfam" id="PF08541"/>
    </source>
</evidence>
<dbReference type="KEGG" id="dax:FDQ92_11345"/>
<dbReference type="InterPro" id="IPR052513">
    <property type="entry name" value="Thioester_dehydratase-like"/>
</dbReference>
<dbReference type="Gene3D" id="3.40.47.10">
    <property type="match status" value="2"/>
</dbReference>
<feature type="domain" description="ChsH2 rubredoxin-like zinc ribbon" evidence="4">
    <location>
        <begin position="388"/>
        <end position="412"/>
    </location>
</feature>
<evidence type="ECO:0000313" key="6">
    <source>
        <dbReference type="Proteomes" id="UP000298602"/>
    </source>
</evidence>
<dbReference type="InterPro" id="IPR012340">
    <property type="entry name" value="NA-bd_OB-fold"/>
</dbReference>
<dbReference type="OrthoDB" id="9802564at2"/>
<dbReference type="SUPFAM" id="SSF53901">
    <property type="entry name" value="Thiolase-like"/>
    <property type="match status" value="1"/>
</dbReference>
<keyword evidence="6" id="KW-1185">Reference proteome</keyword>
<accession>A0A4P8L4F0</accession>
<dbReference type="PANTHER" id="PTHR34075">
    <property type="entry name" value="BLR3430 PROTEIN"/>
    <property type="match status" value="1"/>
</dbReference>
<evidence type="ECO:0000259" key="4">
    <source>
        <dbReference type="Pfam" id="PF12172"/>
    </source>
</evidence>
<dbReference type="SUPFAM" id="SSF50249">
    <property type="entry name" value="Nucleic acid-binding proteins"/>
    <property type="match status" value="1"/>
</dbReference>
<dbReference type="AlphaFoldDB" id="A0A4P8L4F0"/>
<dbReference type="Pfam" id="PF08541">
    <property type="entry name" value="ACP_syn_III_C"/>
    <property type="match status" value="1"/>
</dbReference>
<organism evidence="5 6">
    <name type="scientific">Desulfoglaeba alkanexedens ALDC</name>
    <dbReference type="NCBI Taxonomy" id="980445"/>
    <lineage>
        <taxon>Bacteria</taxon>
        <taxon>Pseudomonadati</taxon>
        <taxon>Thermodesulfobacteriota</taxon>
        <taxon>Syntrophobacteria</taxon>
        <taxon>Syntrophobacterales</taxon>
        <taxon>Syntrophobacteraceae</taxon>
        <taxon>Desulfoglaeba</taxon>
    </lineage>
</organism>
<evidence type="ECO:0000256" key="1">
    <source>
        <dbReference type="ARBA" id="ARBA00022679"/>
    </source>
</evidence>
<proteinExistence type="predicted"/>
<gene>
    <name evidence="5" type="ORF">FDQ92_11345</name>
</gene>
<dbReference type="PANTHER" id="PTHR34075:SF5">
    <property type="entry name" value="BLR3430 PROTEIN"/>
    <property type="match status" value="1"/>
</dbReference>
<dbReference type="InterPro" id="IPR013747">
    <property type="entry name" value="ACP_syn_III_C"/>
</dbReference>
<dbReference type="InterPro" id="IPR002878">
    <property type="entry name" value="ChsH2_C"/>
</dbReference>